<feature type="region of interest" description="Disordered" evidence="1">
    <location>
        <begin position="30"/>
        <end position="53"/>
    </location>
</feature>
<organism evidence="2">
    <name type="scientific">viral metagenome</name>
    <dbReference type="NCBI Taxonomy" id="1070528"/>
    <lineage>
        <taxon>unclassified sequences</taxon>
        <taxon>metagenomes</taxon>
        <taxon>organismal metagenomes</taxon>
    </lineage>
</organism>
<sequence length="53" mass="6109">MDEGTCAYCGFEGEWDKFLDAGERWAFETGQENQPRCPECESDNVEFKEDDHG</sequence>
<gene>
    <name evidence="2" type="ORF">MM415B05666_0002</name>
</gene>
<dbReference type="AlphaFoldDB" id="A0A6M3LRT7"/>
<reference evidence="2" key="1">
    <citation type="submission" date="2020-03" db="EMBL/GenBank/DDBJ databases">
        <title>The deep terrestrial virosphere.</title>
        <authorList>
            <person name="Holmfeldt K."/>
            <person name="Nilsson E."/>
            <person name="Simone D."/>
            <person name="Lopez-Fernandez M."/>
            <person name="Wu X."/>
            <person name="de Brujin I."/>
            <person name="Lundin D."/>
            <person name="Andersson A."/>
            <person name="Bertilsson S."/>
            <person name="Dopson M."/>
        </authorList>
    </citation>
    <scope>NUCLEOTIDE SEQUENCE</scope>
    <source>
        <strain evidence="2">MM415B05666</strain>
    </source>
</reference>
<accession>A0A6M3LRT7</accession>
<proteinExistence type="predicted"/>
<dbReference type="EMBL" id="MT143554">
    <property type="protein sequence ID" value="QJA98116.1"/>
    <property type="molecule type" value="Genomic_DNA"/>
</dbReference>
<evidence type="ECO:0000256" key="1">
    <source>
        <dbReference type="SAM" id="MobiDB-lite"/>
    </source>
</evidence>
<evidence type="ECO:0000313" key="2">
    <source>
        <dbReference type="EMBL" id="QJA98116.1"/>
    </source>
</evidence>
<protein>
    <submittedName>
        <fullName evidence="2">Uncharacterized protein</fullName>
    </submittedName>
</protein>
<name>A0A6M3LRT7_9ZZZZ</name>